<organism evidence="8 9">
    <name type="scientific">Rhodococcoides corynebacterioides</name>
    <dbReference type="NCBI Taxonomy" id="53972"/>
    <lineage>
        <taxon>Bacteria</taxon>
        <taxon>Bacillati</taxon>
        <taxon>Actinomycetota</taxon>
        <taxon>Actinomycetes</taxon>
        <taxon>Mycobacteriales</taxon>
        <taxon>Nocardiaceae</taxon>
        <taxon>Rhodococcoides</taxon>
    </lineage>
</organism>
<protein>
    <submittedName>
        <fullName evidence="8">Response regulator transcription factor</fullName>
    </submittedName>
</protein>
<dbReference type="InterPro" id="IPR058245">
    <property type="entry name" value="NreC/VraR/RcsB-like_REC"/>
</dbReference>
<dbReference type="InterPro" id="IPR016032">
    <property type="entry name" value="Sig_transdc_resp-reg_C-effctor"/>
</dbReference>
<sequence>MSIRVVLVDDQDLVRTGLRMVLEARGVEVVGEAADGRAALEVVRETSPDVVVMDVRMPVMDGVAATRELCRHPGAPKVLILTTFDLDEYAFDALRNGASGFLLKDGPVDELVAALGHVRDGDAVVAPSTTRRLVGHFTRGVPPPATGGELADLTPRELEVLRAIASGLSNAEIGAALEVSEVTVKAHVGRILAKLGLRDRTQAVIAAYENGLMDRS</sequence>
<dbReference type="SUPFAM" id="SSF46894">
    <property type="entry name" value="C-terminal effector domain of the bipartite response regulators"/>
    <property type="match status" value="1"/>
</dbReference>
<name>A0ABS7P2P3_9NOCA</name>
<evidence type="ECO:0000256" key="5">
    <source>
        <dbReference type="PROSITE-ProRule" id="PRU00169"/>
    </source>
</evidence>
<reference evidence="8 9" key="1">
    <citation type="submission" date="2020-06" db="EMBL/GenBank/DDBJ databases">
        <title>Taxonomy, biology and ecology of Rhodococcus bacteria occurring in California pistachio and other woody hosts as revealed by genome sequence analyses.</title>
        <authorList>
            <person name="Gai Y."/>
            <person name="Riely B."/>
        </authorList>
    </citation>
    <scope>NUCLEOTIDE SEQUENCE [LARGE SCALE GENOMIC DNA]</scope>
    <source>
        <strain evidence="8 9">BP-281</strain>
    </source>
</reference>
<evidence type="ECO:0000259" key="6">
    <source>
        <dbReference type="PROSITE" id="PS50043"/>
    </source>
</evidence>
<dbReference type="Proteomes" id="UP000825228">
    <property type="component" value="Unassembled WGS sequence"/>
</dbReference>
<dbReference type="EMBL" id="JABUBU010000003">
    <property type="protein sequence ID" value="MBY6366575.1"/>
    <property type="molecule type" value="Genomic_DNA"/>
</dbReference>
<evidence type="ECO:0000256" key="2">
    <source>
        <dbReference type="ARBA" id="ARBA00023015"/>
    </source>
</evidence>
<dbReference type="PANTHER" id="PTHR43214">
    <property type="entry name" value="TWO-COMPONENT RESPONSE REGULATOR"/>
    <property type="match status" value="1"/>
</dbReference>
<keyword evidence="9" id="KW-1185">Reference proteome</keyword>
<feature type="modified residue" description="4-aspartylphosphate" evidence="5">
    <location>
        <position position="54"/>
    </location>
</feature>
<dbReference type="SMART" id="SM00448">
    <property type="entry name" value="REC"/>
    <property type="match status" value="1"/>
</dbReference>
<keyword evidence="3" id="KW-0238">DNA-binding</keyword>
<dbReference type="InterPro" id="IPR000792">
    <property type="entry name" value="Tscrpt_reg_LuxR_C"/>
</dbReference>
<gene>
    <name evidence="8" type="ORF">HQ603_07405</name>
</gene>
<dbReference type="PROSITE" id="PS50110">
    <property type="entry name" value="RESPONSE_REGULATORY"/>
    <property type="match status" value="1"/>
</dbReference>
<evidence type="ECO:0000256" key="4">
    <source>
        <dbReference type="ARBA" id="ARBA00023163"/>
    </source>
</evidence>
<comment type="caution">
    <text evidence="8">The sequence shown here is derived from an EMBL/GenBank/DDBJ whole genome shotgun (WGS) entry which is preliminary data.</text>
</comment>
<feature type="domain" description="HTH luxR-type" evidence="6">
    <location>
        <begin position="146"/>
        <end position="211"/>
    </location>
</feature>
<dbReference type="InterPro" id="IPR001789">
    <property type="entry name" value="Sig_transdc_resp-reg_receiver"/>
</dbReference>
<evidence type="ECO:0000313" key="9">
    <source>
        <dbReference type="Proteomes" id="UP000825228"/>
    </source>
</evidence>
<accession>A0ABS7P2P3</accession>
<evidence type="ECO:0000256" key="1">
    <source>
        <dbReference type="ARBA" id="ARBA00022553"/>
    </source>
</evidence>
<keyword evidence="1 5" id="KW-0597">Phosphoprotein</keyword>
<dbReference type="PANTHER" id="PTHR43214:SF24">
    <property type="entry name" value="TRANSCRIPTIONAL REGULATORY PROTEIN NARL-RELATED"/>
    <property type="match status" value="1"/>
</dbReference>
<dbReference type="PROSITE" id="PS00622">
    <property type="entry name" value="HTH_LUXR_1"/>
    <property type="match status" value="1"/>
</dbReference>
<feature type="domain" description="Response regulatory" evidence="7">
    <location>
        <begin position="4"/>
        <end position="119"/>
    </location>
</feature>
<dbReference type="CDD" id="cd06170">
    <property type="entry name" value="LuxR_C_like"/>
    <property type="match status" value="1"/>
</dbReference>
<dbReference type="Pfam" id="PF00196">
    <property type="entry name" value="GerE"/>
    <property type="match status" value="1"/>
</dbReference>
<dbReference type="InterPro" id="IPR011006">
    <property type="entry name" value="CheY-like_superfamily"/>
</dbReference>
<evidence type="ECO:0000256" key="3">
    <source>
        <dbReference type="ARBA" id="ARBA00023125"/>
    </source>
</evidence>
<dbReference type="PRINTS" id="PR00038">
    <property type="entry name" value="HTHLUXR"/>
</dbReference>
<dbReference type="Gene3D" id="3.40.50.2300">
    <property type="match status" value="1"/>
</dbReference>
<dbReference type="SMART" id="SM00421">
    <property type="entry name" value="HTH_LUXR"/>
    <property type="match status" value="1"/>
</dbReference>
<dbReference type="CDD" id="cd17535">
    <property type="entry name" value="REC_NarL-like"/>
    <property type="match status" value="1"/>
</dbReference>
<dbReference type="PROSITE" id="PS50043">
    <property type="entry name" value="HTH_LUXR_2"/>
    <property type="match status" value="1"/>
</dbReference>
<dbReference type="SUPFAM" id="SSF52172">
    <property type="entry name" value="CheY-like"/>
    <property type="match status" value="1"/>
</dbReference>
<dbReference type="Pfam" id="PF00072">
    <property type="entry name" value="Response_reg"/>
    <property type="match status" value="1"/>
</dbReference>
<evidence type="ECO:0000259" key="7">
    <source>
        <dbReference type="PROSITE" id="PS50110"/>
    </source>
</evidence>
<proteinExistence type="predicted"/>
<dbReference type="InterPro" id="IPR039420">
    <property type="entry name" value="WalR-like"/>
</dbReference>
<evidence type="ECO:0000313" key="8">
    <source>
        <dbReference type="EMBL" id="MBY6366575.1"/>
    </source>
</evidence>
<dbReference type="RefSeq" id="WP_222683888.1">
    <property type="nucleotide sequence ID" value="NZ_JABUBT010000015.1"/>
</dbReference>
<keyword evidence="2" id="KW-0805">Transcription regulation</keyword>
<keyword evidence="4" id="KW-0804">Transcription</keyword>